<gene>
    <name evidence="1" type="ORF">HAX54_009915</name>
</gene>
<proteinExistence type="predicted"/>
<protein>
    <submittedName>
        <fullName evidence="1">Uncharacterized protein</fullName>
    </submittedName>
</protein>
<dbReference type="EMBL" id="JACEIK010000154">
    <property type="protein sequence ID" value="MCD7451187.1"/>
    <property type="molecule type" value="Genomic_DNA"/>
</dbReference>
<evidence type="ECO:0000313" key="2">
    <source>
        <dbReference type="Proteomes" id="UP000823775"/>
    </source>
</evidence>
<reference evidence="1 2" key="1">
    <citation type="journal article" date="2021" name="BMC Genomics">
        <title>Datura genome reveals duplications of psychoactive alkaloid biosynthetic genes and high mutation rate following tissue culture.</title>
        <authorList>
            <person name="Rajewski A."/>
            <person name="Carter-House D."/>
            <person name="Stajich J."/>
            <person name="Litt A."/>
        </authorList>
    </citation>
    <scope>NUCLEOTIDE SEQUENCE [LARGE SCALE GENOMIC DNA]</scope>
    <source>
        <strain evidence="1">AR-01</strain>
    </source>
</reference>
<dbReference type="Proteomes" id="UP000823775">
    <property type="component" value="Unassembled WGS sequence"/>
</dbReference>
<comment type="caution">
    <text evidence="1">The sequence shown here is derived from an EMBL/GenBank/DDBJ whole genome shotgun (WGS) entry which is preliminary data.</text>
</comment>
<name>A0ABS8RWT3_DATST</name>
<organism evidence="1 2">
    <name type="scientific">Datura stramonium</name>
    <name type="common">Jimsonweed</name>
    <name type="synonym">Common thornapple</name>
    <dbReference type="NCBI Taxonomy" id="4076"/>
    <lineage>
        <taxon>Eukaryota</taxon>
        <taxon>Viridiplantae</taxon>
        <taxon>Streptophyta</taxon>
        <taxon>Embryophyta</taxon>
        <taxon>Tracheophyta</taxon>
        <taxon>Spermatophyta</taxon>
        <taxon>Magnoliopsida</taxon>
        <taxon>eudicotyledons</taxon>
        <taxon>Gunneridae</taxon>
        <taxon>Pentapetalae</taxon>
        <taxon>asterids</taxon>
        <taxon>lamiids</taxon>
        <taxon>Solanales</taxon>
        <taxon>Solanaceae</taxon>
        <taxon>Solanoideae</taxon>
        <taxon>Datureae</taxon>
        <taxon>Datura</taxon>
    </lineage>
</organism>
<accession>A0ABS8RWT3</accession>
<evidence type="ECO:0000313" key="1">
    <source>
        <dbReference type="EMBL" id="MCD7451187.1"/>
    </source>
</evidence>
<sequence length="131" mass="15743">MLGWKGYSCFGVLGKDDKARLEELRMRSHSFSVNDFMWNKYCKKEIPALVKWKGGSQLWKKMLEVRDEVDRKIWWEPNTEGQWIQHRINDHLPQDIAEFVVNDMEVLETEEPWDHPWWMATELGRFTVKSS</sequence>
<keyword evidence="2" id="KW-1185">Reference proteome</keyword>